<evidence type="ECO:0000256" key="1">
    <source>
        <dbReference type="SAM" id="MobiDB-lite"/>
    </source>
</evidence>
<feature type="compositionally biased region" description="Polar residues" evidence="1">
    <location>
        <begin position="312"/>
        <end position="324"/>
    </location>
</feature>
<evidence type="ECO:0000313" key="2">
    <source>
        <dbReference type="EMBL" id="CAD2213648.1"/>
    </source>
</evidence>
<sequence length="453" mass="49382">MGNNYSELQGGAAIPENHKIHYSRWQDGGSQANRPRRGGSFRTSSTEEPAEIPVRVGRRWTQPAYPDSNHSVGASDSPGSSQDSDQAYDYQMRSVRAGDLLYNNNMTMNPNNNMFLMNGAAYSNTMKDYNNPMLLTRSTSFLTNGGQGAYTAPVEGGVPHFMRLVQDDGVSNSTFPPSNDINGGVKRQTAARRSTMTNDYFFAPATPPTVQESQKKSSHHNTTTKEKPVRRVKETRPKVVQSKPVDDTQAILGLMEDIAEYTVDPESKPAPAQEDPSSEDEAEATADNYLELYAMDFAKTPAKPEKEEQVSRPPSQQELASSAGSFDITPYIMGDDLLGEEPRPNSSQGKTTEKKPEPPSKRTPPTTPQKNSPQSTTPSNISGNSVNVPARDDTSDTSKPLVKGNTIVGGGGILRPSGSSFRRSTLPTNTSMKEGELTSSFRQRRVSFSGRVS</sequence>
<gene>
    <name evidence="2" type="ORF">ADEAN_000109100</name>
</gene>
<protein>
    <submittedName>
        <fullName evidence="2">Uncharacterized protein</fullName>
    </submittedName>
</protein>
<keyword evidence="3" id="KW-1185">Reference proteome</keyword>
<feature type="compositionally biased region" description="Basic and acidic residues" evidence="1">
    <location>
        <begin position="223"/>
        <end position="237"/>
    </location>
</feature>
<dbReference type="Proteomes" id="UP000515908">
    <property type="component" value="Chromosome 02"/>
</dbReference>
<feature type="compositionally biased region" description="Polar residues" evidence="1">
    <location>
        <begin position="371"/>
        <end position="387"/>
    </location>
</feature>
<name>A0A7G2C1K7_9TRYP</name>
<evidence type="ECO:0000313" key="3">
    <source>
        <dbReference type="Proteomes" id="UP000515908"/>
    </source>
</evidence>
<feature type="region of interest" description="Disordered" evidence="1">
    <location>
        <begin position="201"/>
        <end position="250"/>
    </location>
</feature>
<feature type="region of interest" description="Disordered" evidence="1">
    <location>
        <begin position="1"/>
        <end position="86"/>
    </location>
</feature>
<dbReference type="VEuPathDB" id="TriTrypDB:ADEAN_000109100"/>
<dbReference type="EMBL" id="LR877146">
    <property type="protein sequence ID" value="CAD2213648.1"/>
    <property type="molecule type" value="Genomic_DNA"/>
</dbReference>
<reference evidence="2 3" key="1">
    <citation type="submission" date="2020-08" db="EMBL/GenBank/DDBJ databases">
        <authorList>
            <person name="Newling K."/>
            <person name="Davey J."/>
            <person name="Forrester S."/>
        </authorList>
    </citation>
    <scope>NUCLEOTIDE SEQUENCE [LARGE SCALE GENOMIC DNA]</scope>
    <source>
        <strain evidence="3">Crithidia deanei Carvalho (ATCC PRA-265)</strain>
    </source>
</reference>
<organism evidence="2 3">
    <name type="scientific">Angomonas deanei</name>
    <dbReference type="NCBI Taxonomy" id="59799"/>
    <lineage>
        <taxon>Eukaryota</taxon>
        <taxon>Discoba</taxon>
        <taxon>Euglenozoa</taxon>
        <taxon>Kinetoplastea</taxon>
        <taxon>Metakinetoplastina</taxon>
        <taxon>Trypanosomatida</taxon>
        <taxon>Trypanosomatidae</taxon>
        <taxon>Strigomonadinae</taxon>
        <taxon>Angomonas</taxon>
    </lineage>
</organism>
<feature type="compositionally biased region" description="Basic and acidic residues" evidence="1">
    <location>
        <begin position="351"/>
        <end position="360"/>
    </location>
</feature>
<feature type="compositionally biased region" description="Low complexity" evidence="1">
    <location>
        <begin position="73"/>
        <end position="86"/>
    </location>
</feature>
<feature type="region of interest" description="Disordered" evidence="1">
    <location>
        <begin position="263"/>
        <end position="453"/>
    </location>
</feature>
<accession>A0A7G2C1K7</accession>
<feature type="compositionally biased region" description="Polar residues" evidence="1">
    <location>
        <begin position="417"/>
        <end position="441"/>
    </location>
</feature>
<proteinExistence type="predicted"/>
<dbReference type="AlphaFoldDB" id="A0A7G2C1K7"/>